<dbReference type="Proteomes" id="UP001153050">
    <property type="component" value="Unassembled WGS sequence"/>
</dbReference>
<gene>
    <name evidence="1" type="ORF">MES5069_70364</name>
</gene>
<dbReference type="EMBL" id="CAKXZT010000168">
    <property type="protein sequence ID" value="CAH2408746.1"/>
    <property type="molecule type" value="Genomic_DNA"/>
</dbReference>
<organism evidence="1 2">
    <name type="scientific">Mesorhizobium escarrei</name>
    <dbReference type="NCBI Taxonomy" id="666018"/>
    <lineage>
        <taxon>Bacteria</taxon>
        <taxon>Pseudomonadati</taxon>
        <taxon>Pseudomonadota</taxon>
        <taxon>Alphaproteobacteria</taxon>
        <taxon>Hyphomicrobiales</taxon>
        <taxon>Phyllobacteriaceae</taxon>
        <taxon>Mesorhizobium</taxon>
    </lineage>
</organism>
<evidence type="ECO:0000313" key="2">
    <source>
        <dbReference type="Proteomes" id="UP001153050"/>
    </source>
</evidence>
<comment type="caution">
    <text evidence="1">The sequence shown here is derived from an EMBL/GenBank/DDBJ whole genome shotgun (WGS) entry which is preliminary data.</text>
</comment>
<reference evidence="1 2" key="1">
    <citation type="submission" date="2022-03" db="EMBL/GenBank/DDBJ databases">
        <authorList>
            <person name="Brunel B."/>
        </authorList>
    </citation>
    <scope>NUCLEOTIDE SEQUENCE [LARGE SCALE GENOMIC DNA]</scope>
    <source>
        <strain evidence="1">STM5069sample</strain>
    </source>
</reference>
<evidence type="ECO:0000313" key="1">
    <source>
        <dbReference type="EMBL" id="CAH2408746.1"/>
    </source>
</evidence>
<protein>
    <submittedName>
        <fullName evidence="1">Uncharacterized protein</fullName>
    </submittedName>
</protein>
<proteinExistence type="predicted"/>
<sequence length="70" mass="7887">MWPDRSHAPYSKRPASANACRKIDKNSNRFAVAFLLREVANQLWMQACSGLGIDVIFEAPQLHLCGKELD</sequence>
<keyword evidence="2" id="KW-1185">Reference proteome</keyword>
<name>A0ABM9EIN6_9HYPH</name>
<accession>A0ABM9EIN6</accession>